<dbReference type="PROSITE" id="PS50934">
    <property type="entry name" value="SWIRM"/>
    <property type="match status" value="1"/>
</dbReference>
<comment type="caution">
    <text evidence="7">The sequence shown here is derived from an EMBL/GenBank/DDBJ whole genome shotgun (WGS) entry which is preliminary data.</text>
</comment>
<proteinExistence type="inferred from homology"/>
<dbReference type="GO" id="GO:0006338">
    <property type="term" value="P:chromatin remodeling"/>
    <property type="evidence" value="ECO:0007669"/>
    <property type="project" value="TreeGrafter"/>
</dbReference>
<sequence>MSNVKTYRKGLVSKGELVFDQNLNPLQSKNASKTISLKSWIANTLPKTLERANPQANQASIDNAANQSTRISHLGSSQFSTQPYAPSQYANGYQVPTAAGREGMCELSKPRANGYRQSETNINTLLENLQTLQDDLSEAMDMSSDAEDDLSENMDLSSGPEADDMSEDESPIERVGGSVSRPIDLESEPELNEVERMVLSKEGGNTSSKVIHRSFELAIDGGSDGTSTTPRMSSTPTGFSGSSSHTSVGPSNLKDSTDELGASFDMLQAPSRSSSLSSQLSLAKSATPPALKPQTSVHKPIPRRKGLKPRKVRFSDLRPRTAIPTNVHPTILAQQGIHAAYSSRLNPFALHPDEYQLLRNHICQLHVTAYLNIRNRILRLWVRNPLVSVTADEAAGCALTSRWLGLAEVAYEWLVRKGYINFGCVEAPDTSNAYVKRYKSKRYRRRTVVVVGAGMSGLGCARQLEGLFEHYRERWTSVGEEPPKVILLEGRNRIGGRVYSHPLKNQKTSSIPEQKRSTAEMGAHIIIGFDNGNPLNMIVRGQLALHYYALKDNSTLHDTDGRVVNEERDSMVEKLYNDVLDRASVYRHKVPPLRTVEGDKELIEAGRDPQRDGGQPISTTEVDIPDPATVPESDMVENVPGGMDKLTGRAHMVTGSRKKEPPALAAERLGWKLASSVLSYRDLNLDVVAKASGNPTLGAAMDEAVKQYQFLLDLSPQDMRLLNWHYANLEYANAANVGKLSLGGWDQDAGNEFEGVHAQVIGGYQQVPRGILHAPSKLDLRTRKVAKRITYDMVSNDASTGGKVFCEDGEIFEADHIVLTTPLGVLKDEAVAFDPPLPSWKLGPIQRLGFGTLNKVILVYDAPFWKVDQDMFGLLREPEVHESLDQEDYIANRGRFYFFWNCIKTTGRPVLISLMAGDAAHQAETASDTELVAEVTHELAKIFQRTKVPEPLETIVTRWGKDRFARGSYSYVGSMSKPGDYEAMAAPIGTLHFAGEATCATHPATVHGAYISGLRAASEVIDDLIGPIEIPSPLVPWPNQADTEMIDTPQKRKAEYFAKHDAEQLAEQLAEQPASDANHESEDAKQVRLEAFESDILDAIKAELGLRPSPPGKPGSNPFLLFTGDHWADVKKACDEARVAATGNPESKSSRNEVRATIGQLWRAAPEEQKRPYFEQTSNNRRVNQEEAATYEARLASWDTRAMELRRDYVRQHPGILSQEEEQSMWRALGVQSDYGNCNDERRAKKMSGYAEDSDSNVDL</sequence>
<evidence type="ECO:0000313" key="7">
    <source>
        <dbReference type="EMBL" id="KAK3178905.1"/>
    </source>
</evidence>
<reference evidence="7" key="1">
    <citation type="submission" date="2022-11" db="EMBL/GenBank/DDBJ databases">
        <title>Chromosomal genome sequence assembly and mating type (MAT) locus characterization of the leprose asexual lichenized fungus Lepraria neglecta (Nyl.) Erichsen.</title>
        <authorList>
            <person name="Allen J.L."/>
            <person name="Pfeffer B."/>
        </authorList>
    </citation>
    <scope>NUCLEOTIDE SEQUENCE</scope>
    <source>
        <strain evidence="7">Allen 5258</strain>
    </source>
</reference>
<evidence type="ECO:0000256" key="2">
    <source>
        <dbReference type="ARBA" id="ARBA00023002"/>
    </source>
</evidence>
<feature type="domain" description="SWIRM" evidence="6">
    <location>
        <begin position="336"/>
        <end position="431"/>
    </location>
</feature>
<keyword evidence="8" id="KW-1185">Reference proteome</keyword>
<dbReference type="Pfam" id="PF04433">
    <property type="entry name" value="SWIRM"/>
    <property type="match status" value="1"/>
</dbReference>
<dbReference type="SUPFAM" id="SSF47095">
    <property type="entry name" value="HMG-box"/>
    <property type="match status" value="1"/>
</dbReference>
<dbReference type="Gene3D" id="3.50.50.60">
    <property type="entry name" value="FAD/NAD(P)-binding domain"/>
    <property type="match status" value="2"/>
</dbReference>
<dbReference type="SUPFAM" id="SSF51905">
    <property type="entry name" value="FAD/NAD(P)-binding domain"/>
    <property type="match status" value="1"/>
</dbReference>
<feature type="region of interest" description="Disordered" evidence="4">
    <location>
        <begin position="605"/>
        <end position="630"/>
    </location>
</feature>
<feature type="DNA-binding region" description="HMG box" evidence="3">
    <location>
        <begin position="1112"/>
        <end position="1192"/>
    </location>
</feature>
<dbReference type="SUPFAM" id="SSF46689">
    <property type="entry name" value="Homeodomain-like"/>
    <property type="match status" value="1"/>
</dbReference>
<evidence type="ECO:0000313" key="8">
    <source>
        <dbReference type="Proteomes" id="UP001276659"/>
    </source>
</evidence>
<dbReference type="InterPro" id="IPR009057">
    <property type="entry name" value="Homeodomain-like_sf"/>
</dbReference>
<feature type="domain" description="HMG box" evidence="5">
    <location>
        <begin position="1112"/>
        <end position="1192"/>
    </location>
</feature>
<dbReference type="GO" id="GO:0050660">
    <property type="term" value="F:flavin adenine dinucleotide binding"/>
    <property type="evidence" value="ECO:0007669"/>
    <property type="project" value="TreeGrafter"/>
</dbReference>
<feature type="compositionally biased region" description="Low complexity" evidence="4">
    <location>
        <begin position="226"/>
        <end position="251"/>
    </location>
</feature>
<dbReference type="PROSITE" id="PS50118">
    <property type="entry name" value="HMG_BOX_2"/>
    <property type="match status" value="1"/>
</dbReference>
<dbReference type="EMBL" id="JASNWA010000003">
    <property type="protein sequence ID" value="KAK3178905.1"/>
    <property type="molecule type" value="Genomic_DNA"/>
</dbReference>
<dbReference type="InterPro" id="IPR009071">
    <property type="entry name" value="HMG_box_dom"/>
</dbReference>
<feature type="region of interest" description="Disordered" evidence="4">
    <location>
        <begin position="140"/>
        <end position="191"/>
    </location>
</feature>
<accession>A0AAD9ZHM7</accession>
<dbReference type="Pfam" id="PF01593">
    <property type="entry name" value="Amino_oxidase"/>
    <property type="match status" value="2"/>
</dbReference>
<dbReference type="InterPro" id="IPR036188">
    <property type="entry name" value="FAD/NAD-bd_sf"/>
</dbReference>
<dbReference type="PANTHER" id="PTHR10742:SF386">
    <property type="entry name" value="LYSINE-SPECIFIC HISTONE DEMETHYLASE 1A"/>
    <property type="match status" value="1"/>
</dbReference>
<keyword evidence="2" id="KW-0560">Oxidoreductase</keyword>
<evidence type="ECO:0000256" key="3">
    <source>
        <dbReference type="PROSITE-ProRule" id="PRU00267"/>
    </source>
</evidence>
<keyword evidence="3" id="KW-0539">Nucleus</keyword>
<evidence type="ECO:0000256" key="1">
    <source>
        <dbReference type="ARBA" id="ARBA00005995"/>
    </source>
</evidence>
<dbReference type="InterPro" id="IPR007526">
    <property type="entry name" value="SWIRM"/>
</dbReference>
<dbReference type="Gene3D" id="3.90.660.10">
    <property type="match status" value="1"/>
</dbReference>
<organism evidence="7 8">
    <name type="scientific">Lepraria neglecta</name>
    <dbReference type="NCBI Taxonomy" id="209136"/>
    <lineage>
        <taxon>Eukaryota</taxon>
        <taxon>Fungi</taxon>
        <taxon>Dikarya</taxon>
        <taxon>Ascomycota</taxon>
        <taxon>Pezizomycotina</taxon>
        <taxon>Lecanoromycetes</taxon>
        <taxon>OSLEUM clade</taxon>
        <taxon>Lecanoromycetidae</taxon>
        <taxon>Lecanorales</taxon>
        <taxon>Lecanorineae</taxon>
        <taxon>Stereocaulaceae</taxon>
        <taxon>Lepraria</taxon>
    </lineage>
</organism>
<feature type="region of interest" description="Disordered" evidence="4">
    <location>
        <begin position="219"/>
        <end position="305"/>
    </location>
</feature>
<dbReference type="GO" id="GO:0016491">
    <property type="term" value="F:oxidoreductase activity"/>
    <property type="evidence" value="ECO:0007669"/>
    <property type="project" value="UniProtKB-KW"/>
</dbReference>
<dbReference type="GO" id="GO:0003677">
    <property type="term" value="F:DNA binding"/>
    <property type="evidence" value="ECO:0007669"/>
    <property type="project" value="UniProtKB-UniRule"/>
</dbReference>
<dbReference type="InterPro" id="IPR002937">
    <property type="entry name" value="Amino_oxidase"/>
</dbReference>
<gene>
    <name evidence="7" type="ORF">OEA41_001042</name>
</gene>
<evidence type="ECO:0000259" key="6">
    <source>
        <dbReference type="PROSITE" id="PS50934"/>
    </source>
</evidence>
<dbReference type="PANTHER" id="PTHR10742">
    <property type="entry name" value="FLAVIN MONOAMINE OXIDASE"/>
    <property type="match status" value="1"/>
</dbReference>
<evidence type="ECO:0000256" key="4">
    <source>
        <dbReference type="SAM" id="MobiDB-lite"/>
    </source>
</evidence>
<dbReference type="InterPro" id="IPR050281">
    <property type="entry name" value="Flavin_monoamine_oxidase"/>
</dbReference>
<dbReference type="InterPro" id="IPR036910">
    <property type="entry name" value="HMG_box_dom_sf"/>
</dbReference>
<feature type="compositionally biased region" description="Acidic residues" evidence="4">
    <location>
        <begin position="161"/>
        <end position="170"/>
    </location>
</feature>
<protein>
    <recommendedName>
        <fullName evidence="9">SWIRM domain-containing protein</fullName>
    </recommendedName>
</protein>
<dbReference type="GO" id="GO:0005634">
    <property type="term" value="C:nucleus"/>
    <property type="evidence" value="ECO:0007669"/>
    <property type="project" value="UniProtKB-UniRule"/>
</dbReference>
<dbReference type="Gene3D" id="1.10.10.10">
    <property type="entry name" value="Winged helix-like DNA-binding domain superfamily/Winged helix DNA-binding domain"/>
    <property type="match status" value="1"/>
</dbReference>
<comment type="similarity">
    <text evidence="1">Belongs to the flavin monoamine oxidase family.</text>
</comment>
<dbReference type="GO" id="GO:0010468">
    <property type="term" value="P:regulation of gene expression"/>
    <property type="evidence" value="ECO:0007669"/>
    <property type="project" value="UniProtKB-ARBA"/>
</dbReference>
<dbReference type="Proteomes" id="UP001276659">
    <property type="component" value="Unassembled WGS sequence"/>
</dbReference>
<evidence type="ECO:0008006" key="9">
    <source>
        <dbReference type="Google" id="ProtNLM"/>
    </source>
</evidence>
<dbReference type="AlphaFoldDB" id="A0AAD9ZHM7"/>
<keyword evidence="3" id="KW-0238">DNA-binding</keyword>
<evidence type="ECO:0000259" key="5">
    <source>
        <dbReference type="PROSITE" id="PS50118"/>
    </source>
</evidence>
<name>A0AAD9ZHM7_9LECA</name>
<dbReference type="InterPro" id="IPR036388">
    <property type="entry name" value="WH-like_DNA-bd_sf"/>
</dbReference>
<dbReference type="Gene3D" id="1.10.30.10">
    <property type="entry name" value="High mobility group box domain"/>
    <property type="match status" value="1"/>
</dbReference>
<dbReference type="SUPFAM" id="SSF54373">
    <property type="entry name" value="FAD-linked reductases, C-terminal domain"/>
    <property type="match status" value="1"/>
</dbReference>
<dbReference type="FunFam" id="1.10.10.10:FF:000064">
    <property type="entry name" value="Lysine-specific histone demethylase 1A"/>
    <property type="match status" value="1"/>
</dbReference>
<dbReference type="GO" id="GO:0003682">
    <property type="term" value="F:chromatin binding"/>
    <property type="evidence" value="ECO:0007669"/>
    <property type="project" value="TreeGrafter"/>
</dbReference>
<feature type="compositionally biased region" description="Low complexity" evidence="4">
    <location>
        <begin position="267"/>
        <end position="286"/>
    </location>
</feature>
<dbReference type="FunFam" id="3.50.50.60:FF:000249">
    <property type="entry name" value="Lysine-specific histone demethylase Aof2"/>
    <property type="match status" value="1"/>
</dbReference>